<keyword evidence="6" id="KW-1185">Reference proteome</keyword>
<dbReference type="InterPro" id="IPR003593">
    <property type="entry name" value="AAA+_ATPase"/>
</dbReference>
<dbReference type="CDD" id="cd01129">
    <property type="entry name" value="PulE-GspE-like"/>
    <property type="match status" value="1"/>
</dbReference>
<comment type="caution">
    <text evidence="5">The sequence shown here is derived from an EMBL/GenBank/DDBJ whole genome shotgun (WGS) entry which is preliminary data.</text>
</comment>
<keyword evidence="2" id="KW-0547">Nucleotide-binding</keyword>
<dbReference type="Gene3D" id="3.40.50.300">
    <property type="entry name" value="P-loop containing nucleotide triphosphate hydrolases"/>
    <property type="match status" value="1"/>
</dbReference>
<evidence type="ECO:0000256" key="1">
    <source>
        <dbReference type="ARBA" id="ARBA00006611"/>
    </source>
</evidence>
<name>A0A395JFN0_9GAMM</name>
<reference evidence="5 6" key="1">
    <citation type="submission" date="2018-06" db="EMBL/GenBank/DDBJ databases">
        <title>Genomic Encyclopedia of Type Strains, Phase IV (KMG-IV): sequencing the most valuable type-strain genomes for metagenomic binning, comparative biology and taxonomic classification.</title>
        <authorList>
            <person name="Goeker M."/>
        </authorList>
    </citation>
    <scope>NUCLEOTIDE SEQUENCE [LARGE SCALE GENOMIC DNA]</scope>
    <source>
        <strain evidence="5 6">DSM 24032</strain>
    </source>
</reference>
<dbReference type="InterPro" id="IPR027417">
    <property type="entry name" value="P-loop_NTPase"/>
</dbReference>
<dbReference type="Pfam" id="PF00437">
    <property type="entry name" value="T2SSE"/>
    <property type="match status" value="1"/>
</dbReference>
<dbReference type="PROSITE" id="PS00662">
    <property type="entry name" value="T2SP_E"/>
    <property type="match status" value="1"/>
</dbReference>
<dbReference type="Proteomes" id="UP000253083">
    <property type="component" value="Unassembled WGS sequence"/>
</dbReference>
<dbReference type="EMBL" id="QNRT01000009">
    <property type="protein sequence ID" value="RBP47146.1"/>
    <property type="molecule type" value="Genomic_DNA"/>
</dbReference>
<dbReference type="InterPro" id="IPR007831">
    <property type="entry name" value="T2SS_GspE_N"/>
</dbReference>
<dbReference type="Pfam" id="PF05157">
    <property type="entry name" value="MshEN"/>
    <property type="match status" value="1"/>
</dbReference>
<keyword evidence="3" id="KW-0067">ATP-binding</keyword>
<accession>A0A395JFN0</accession>
<dbReference type="Gene3D" id="3.30.450.90">
    <property type="match status" value="1"/>
</dbReference>
<gene>
    <name evidence="5" type="ORF">DFR28_10918</name>
</gene>
<evidence type="ECO:0000259" key="4">
    <source>
        <dbReference type="PROSITE" id="PS00662"/>
    </source>
</evidence>
<dbReference type="SUPFAM" id="SSF52540">
    <property type="entry name" value="P-loop containing nucleoside triphosphate hydrolases"/>
    <property type="match status" value="1"/>
</dbReference>
<dbReference type="InterPro" id="IPR001482">
    <property type="entry name" value="T2SS/T4SS_dom"/>
</dbReference>
<dbReference type="InParanoid" id="A0A395JFN0"/>
<dbReference type="RefSeq" id="WP_113955869.1">
    <property type="nucleotide sequence ID" value="NZ_QNRT01000009.1"/>
</dbReference>
<dbReference type="OrthoDB" id="9804785at2"/>
<sequence>MNHSLYRAALERFTDAGYLSKSLLRDAVEDASQPSLLSLLRHGSIPETVFAQTMCELFDVPLLTAHQLPVQAIAELDALGSFLHQQEVLPIDQSTAGLRLAMVDPSDEFTLKVMRSKCQCAVIPVVAARSDILAGLSRLYRQQVDQVEADSSAQAMPNSAITDIDNESAVVRAVHSLLQRAIAAKASDIHFEPYQQALRVRFRVSGVLQSAGSIDQSRIAPTMARIKLMSGLDVTQRRQPQDGRFKFPADGQLIDMRVSTMPLHDGESAVIRLLDPTLGHASLSELGYRQSVIDCLHAAMRQRQGLIVITGPTGSGKSTTLYALLNRLNLDQLKVISIEDPVEIAMPGINQIQVDTEHGVSFAKSLRSVLRQDPDVIMVGEIRDAETAKLAAQAALTGHLVLTTLHTNSAIETLARLRDFGVPDYLISATLKTVVAQRLVRLSCRFCQTLARGADCEHCQSTGYLGRTAIAEVLPSLVGVDWVNSKASNKQLLKSIRLDNMSLADDAARLLASGCIDELERLRVVGDEALSNLEVNVSDAVEHS</sequence>
<dbReference type="InterPro" id="IPR037257">
    <property type="entry name" value="T2SS_E_N_sf"/>
</dbReference>
<evidence type="ECO:0000313" key="6">
    <source>
        <dbReference type="Proteomes" id="UP000253083"/>
    </source>
</evidence>
<comment type="similarity">
    <text evidence="1">Belongs to the GSP E family.</text>
</comment>
<dbReference type="AlphaFoldDB" id="A0A395JFN0"/>
<dbReference type="Gene3D" id="3.30.300.160">
    <property type="entry name" value="Type II secretion system, protein E, N-terminal domain"/>
    <property type="match status" value="1"/>
</dbReference>
<dbReference type="SMART" id="SM00382">
    <property type="entry name" value="AAA"/>
    <property type="match status" value="1"/>
</dbReference>
<dbReference type="GO" id="GO:0005524">
    <property type="term" value="F:ATP binding"/>
    <property type="evidence" value="ECO:0007669"/>
    <property type="project" value="UniProtKB-KW"/>
</dbReference>
<organism evidence="5 6">
    <name type="scientific">Arenicella xantha</name>
    <dbReference type="NCBI Taxonomy" id="644221"/>
    <lineage>
        <taxon>Bacteria</taxon>
        <taxon>Pseudomonadati</taxon>
        <taxon>Pseudomonadota</taxon>
        <taxon>Gammaproteobacteria</taxon>
        <taxon>Arenicellales</taxon>
        <taxon>Arenicellaceae</taxon>
        <taxon>Arenicella</taxon>
    </lineage>
</organism>
<protein>
    <submittedName>
        <fullName evidence="5">General secretion pathway protein E</fullName>
    </submittedName>
</protein>
<dbReference type="PANTHER" id="PTHR30258:SF2">
    <property type="entry name" value="COMG OPERON PROTEIN 1"/>
    <property type="match status" value="1"/>
</dbReference>
<dbReference type="GO" id="GO:0016887">
    <property type="term" value="F:ATP hydrolysis activity"/>
    <property type="evidence" value="ECO:0007669"/>
    <property type="project" value="TreeGrafter"/>
</dbReference>
<dbReference type="GO" id="GO:0005886">
    <property type="term" value="C:plasma membrane"/>
    <property type="evidence" value="ECO:0007669"/>
    <property type="project" value="TreeGrafter"/>
</dbReference>
<evidence type="ECO:0000256" key="2">
    <source>
        <dbReference type="ARBA" id="ARBA00022741"/>
    </source>
</evidence>
<evidence type="ECO:0000313" key="5">
    <source>
        <dbReference type="EMBL" id="RBP47146.1"/>
    </source>
</evidence>
<feature type="domain" description="Bacterial type II secretion system protein E" evidence="4">
    <location>
        <begin position="370"/>
        <end position="384"/>
    </location>
</feature>
<dbReference type="PANTHER" id="PTHR30258">
    <property type="entry name" value="TYPE II SECRETION SYSTEM PROTEIN GSPE-RELATED"/>
    <property type="match status" value="1"/>
</dbReference>
<evidence type="ECO:0000256" key="3">
    <source>
        <dbReference type="ARBA" id="ARBA00022840"/>
    </source>
</evidence>
<dbReference type="SUPFAM" id="SSF160246">
    <property type="entry name" value="EspE N-terminal domain-like"/>
    <property type="match status" value="1"/>
</dbReference>
<proteinExistence type="inferred from homology"/>